<dbReference type="PANTHER" id="PTHR11373:SF4">
    <property type="entry name" value="DEOXYNUCLEOSIDE TRIPHOSPHATE TRIPHOSPHOHYDROLASE SAMHD1"/>
    <property type="match status" value="1"/>
</dbReference>
<evidence type="ECO:0000259" key="1">
    <source>
        <dbReference type="PROSITE" id="PS51831"/>
    </source>
</evidence>
<dbReference type="PROSITE" id="PS51831">
    <property type="entry name" value="HD"/>
    <property type="match status" value="1"/>
</dbReference>
<sequence>MKVIRDPVHGYIELDQLVLSLIDTPQMQRLRRIQQLGLSNLVYPGANHTRFEHSLGVMHLATTLTSQLNSIEKDEKDEIRAAALLHDVGHGPLSHVTESIIKQYTRQRHEDVKPILKKGEIAEILNEHGLDPVTIADHIKGETSLGKIVNSEIDVDRMDYLVRDAHYTGVAFGLVDHARLIHEMQFYEDNLVVGLGGLKAAESLLVSRFLMHPSVYYHHVSRIAETMFTRAVQDLINKKTLDPFKLRQMEDARLFEMIRADDGYAGELGKRLDERRLYKRALHVGIEVVGENVLRYRGKVDRVENEIADMVGIDSSEILIDIPKRPEIAEMKALIKVDGKMLRLDEASNIVATIENAHQDNWRMGVYTIKEHRESVRKAAQEFFDTKKGTKQFRLTDL</sequence>
<comment type="caution">
    <text evidence="2">The sequence shown here is derived from an EMBL/GenBank/DDBJ whole genome shotgun (WGS) entry which is preliminary data.</text>
</comment>
<keyword evidence="2" id="KW-0378">Hydrolase</keyword>
<dbReference type="InterPro" id="IPR050135">
    <property type="entry name" value="dGTPase-like"/>
</dbReference>
<name>A0A099SZ72_METMT</name>
<evidence type="ECO:0000313" key="2">
    <source>
        <dbReference type="EMBL" id="KGK98195.1"/>
    </source>
</evidence>
<dbReference type="Gene3D" id="1.10.3210.10">
    <property type="entry name" value="Hypothetical protein af1432"/>
    <property type="match status" value="1"/>
</dbReference>
<dbReference type="Proteomes" id="UP000029859">
    <property type="component" value="Unassembled WGS sequence"/>
</dbReference>
<evidence type="ECO:0000313" key="3">
    <source>
        <dbReference type="Proteomes" id="UP000029859"/>
    </source>
</evidence>
<dbReference type="EMBL" id="JRHO01000014">
    <property type="protein sequence ID" value="KGK98195.1"/>
    <property type="molecule type" value="Genomic_DNA"/>
</dbReference>
<dbReference type="InterPro" id="IPR045509">
    <property type="entry name" value="HD_assoc_2"/>
</dbReference>
<organism evidence="2 3">
    <name type="scientific">Methanococcoides methylutens</name>
    <dbReference type="NCBI Taxonomy" id="2226"/>
    <lineage>
        <taxon>Archaea</taxon>
        <taxon>Methanobacteriati</taxon>
        <taxon>Methanobacteriota</taxon>
        <taxon>Stenosarchaea group</taxon>
        <taxon>Methanomicrobia</taxon>
        <taxon>Methanosarcinales</taxon>
        <taxon>Methanosarcinaceae</taxon>
        <taxon>Methanococcoides</taxon>
    </lineage>
</organism>
<protein>
    <submittedName>
        <fullName evidence="2">Phosphohydrolase</fullName>
    </submittedName>
</protein>
<dbReference type="CDD" id="cd00077">
    <property type="entry name" value="HDc"/>
    <property type="match status" value="1"/>
</dbReference>
<dbReference type="GO" id="GO:0008832">
    <property type="term" value="F:dGTPase activity"/>
    <property type="evidence" value="ECO:0007669"/>
    <property type="project" value="TreeGrafter"/>
</dbReference>
<dbReference type="Pfam" id="PF01966">
    <property type="entry name" value="HD"/>
    <property type="match status" value="1"/>
</dbReference>
<dbReference type="FunFam" id="1.10.3210.10:FF:000037">
    <property type="entry name" value="Metal-dependent phosphohydrolase, HD superfamily"/>
    <property type="match status" value="1"/>
</dbReference>
<keyword evidence="3" id="KW-1185">Reference proteome</keyword>
<dbReference type="OrthoDB" id="8895at2157"/>
<dbReference type="InterPro" id="IPR006674">
    <property type="entry name" value="HD_domain"/>
</dbReference>
<dbReference type="RefSeq" id="WP_048195518.1">
    <property type="nucleotide sequence ID" value="NZ_CAAGSM010000001.1"/>
</dbReference>
<reference evidence="2 3" key="1">
    <citation type="submission" date="2014-09" db="EMBL/GenBank/DDBJ databases">
        <title>Draft genome sequence of an obligately methylotrophic methanogen, Methanococcoides methylutens, isolated from marine sediment.</title>
        <authorList>
            <person name="Guan Y."/>
            <person name="Ngugi D.K."/>
            <person name="Blom J."/>
            <person name="Ali S."/>
            <person name="Ferry J.G."/>
            <person name="Stingl U."/>
        </authorList>
    </citation>
    <scope>NUCLEOTIDE SEQUENCE [LARGE SCALE GENOMIC DNA]</scope>
    <source>
        <strain evidence="2 3">DSM 2657</strain>
    </source>
</reference>
<gene>
    <name evidence="2" type="ORF">LI82_10765</name>
</gene>
<dbReference type="SUPFAM" id="SSF109604">
    <property type="entry name" value="HD-domain/PDEase-like"/>
    <property type="match status" value="1"/>
</dbReference>
<feature type="domain" description="HD" evidence="1">
    <location>
        <begin position="50"/>
        <end position="161"/>
    </location>
</feature>
<dbReference type="GO" id="GO:0006203">
    <property type="term" value="P:dGTP catabolic process"/>
    <property type="evidence" value="ECO:0007669"/>
    <property type="project" value="TreeGrafter"/>
</dbReference>
<dbReference type="AlphaFoldDB" id="A0A099SZ72"/>
<dbReference type="InterPro" id="IPR003607">
    <property type="entry name" value="HD/PDEase_dom"/>
</dbReference>
<accession>A0A099SZ72</accession>
<dbReference type="SMART" id="SM00471">
    <property type="entry name" value="HDc"/>
    <property type="match status" value="1"/>
</dbReference>
<dbReference type="Pfam" id="PF19276">
    <property type="entry name" value="HD_assoc_2"/>
    <property type="match status" value="1"/>
</dbReference>
<dbReference type="PANTHER" id="PTHR11373">
    <property type="entry name" value="DEOXYNUCLEOSIDE TRIPHOSPHATE TRIPHOSPHOHYDROLASE"/>
    <property type="match status" value="1"/>
</dbReference>
<proteinExistence type="predicted"/>